<feature type="non-terminal residue" evidence="1">
    <location>
        <position position="119"/>
    </location>
</feature>
<evidence type="ECO:0000313" key="1">
    <source>
        <dbReference type="EMBL" id="KAF9471211.1"/>
    </source>
</evidence>
<comment type="caution">
    <text evidence="1">The sequence shown here is derived from an EMBL/GenBank/DDBJ whole genome shotgun (WGS) entry which is preliminary data.</text>
</comment>
<keyword evidence="2" id="KW-1185">Reference proteome</keyword>
<proteinExistence type="predicted"/>
<dbReference type="Proteomes" id="UP000807469">
    <property type="component" value="Unassembled WGS sequence"/>
</dbReference>
<evidence type="ECO:0000313" key="2">
    <source>
        <dbReference type="Proteomes" id="UP000807469"/>
    </source>
</evidence>
<accession>A0A9P5YNU1</accession>
<sequence>DLPFPENDHWTYPVEFEKPLEPPSEEWERKSHLLIALDKDLTKQFVEGYKEDPFFKEKYTQEIPNDKMVITPSHFRVGSDQLLYFLDADWATRLCVPRSLINFVLKWIHDSAFESAHAG</sequence>
<dbReference type="EMBL" id="MU155734">
    <property type="protein sequence ID" value="KAF9471211.1"/>
    <property type="molecule type" value="Genomic_DNA"/>
</dbReference>
<feature type="non-terminal residue" evidence="1">
    <location>
        <position position="1"/>
    </location>
</feature>
<name>A0A9P5YNU1_9AGAR</name>
<protein>
    <submittedName>
        <fullName evidence="1">Uncharacterized protein</fullName>
    </submittedName>
</protein>
<dbReference type="OrthoDB" id="2971978at2759"/>
<dbReference type="AlphaFoldDB" id="A0A9P5YNU1"/>
<gene>
    <name evidence="1" type="ORF">BDN70DRAFT_783329</name>
</gene>
<reference evidence="1" key="1">
    <citation type="submission" date="2020-11" db="EMBL/GenBank/DDBJ databases">
        <authorList>
            <consortium name="DOE Joint Genome Institute"/>
            <person name="Ahrendt S."/>
            <person name="Riley R."/>
            <person name="Andreopoulos W."/>
            <person name="Labutti K."/>
            <person name="Pangilinan J."/>
            <person name="Ruiz-Duenas F.J."/>
            <person name="Barrasa J.M."/>
            <person name="Sanchez-Garcia M."/>
            <person name="Camarero S."/>
            <person name="Miyauchi S."/>
            <person name="Serrano A."/>
            <person name="Linde D."/>
            <person name="Babiker R."/>
            <person name="Drula E."/>
            <person name="Ayuso-Fernandez I."/>
            <person name="Pacheco R."/>
            <person name="Padilla G."/>
            <person name="Ferreira P."/>
            <person name="Barriuso J."/>
            <person name="Kellner H."/>
            <person name="Castanera R."/>
            <person name="Alfaro M."/>
            <person name="Ramirez L."/>
            <person name="Pisabarro A.G."/>
            <person name="Kuo A."/>
            <person name="Tritt A."/>
            <person name="Lipzen A."/>
            <person name="He G."/>
            <person name="Yan M."/>
            <person name="Ng V."/>
            <person name="Cullen D."/>
            <person name="Martin F."/>
            <person name="Rosso M.-N."/>
            <person name="Henrissat B."/>
            <person name="Hibbett D."/>
            <person name="Martinez A.T."/>
            <person name="Grigoriev I.V."/>
        </authorList>
    </citation>
    <scope>NUCLEOTIDE SEQUENCE</scope>
    <source>
        <strain evidence="1">CIRM-BRFM 674</strain>
    </source>
</reference>
<organism evidence="1 2">
    <name type="scientific">Pholiota conissans</name>
    <dbReference type="NCBI Taxonomy" id="109636"/>
    <lineage>
        <taxon>Eukaryota</taxon>
        <taxon>Fungi</taxon>
        <taxon>Dikarya</taxon>
        <taxon>Basidiomycota</taxon>
        <taxon>Agaricomycotina</taxon>
        <taxon>Agaricomycetes</taxon>
        <taxon>Agaricomycetidae</taxon>
        <taxon>Agaricales</taxon>
        <taxon>Agaricineae</taxon>
        <taxon>Strophariaceae</taxon>
        <taxon>Pholiota</taxon>
    </lineage>
</organism>